<keyword evidence="2" id="KW-0472">Membrane</keyword>
<dbReference type="OMA" id="QTHITQN"/>
<gene>
    <name evidence="3" type="ORF">AWJ07_13950</name>
</gene>
<evidence type="ECO:0000313" key="3">
    <source>
        <dbReference type="EMBL" id="KVX02427.1"/>
    </source>
</evidence>
<sequence>MNSSSTVKNDDILLKLCHSVSHVLSSTSASHVSHAGMVQSISRTRLKPDLACFSIFDGGFSGLVVINFSAAAAIEIYRRYMLNMGMPETELAFSHTSDDVSNVMGELMNQILGDFIGKISKELQTSISQSQPKMLVINKELTISVDTNLDNAVARRVSFKTENNHIFYLEFAMDKTEFIRSADFEMDEEFDLDSLIETHGKAAQVNTAKSKDVLNDPNIKGIVVDDADDLLSELGL</sequence>
<reference evidence="3 4" key="1">
    <citation type="submission" date="2016-01" db="EMBL/GenBank/DDBJ databases">
        <title>Draft genome of the antarctic isolate Shewanella frigidimarina Ag06-30.</title>
        <authorList>
            <person name="Parmeciano Di Noto G."/>
            <person name="Vazquez S."/>
            <person name="Mac Cormack W."/>
            <person name="Iriarte A."/>
            <person name="Quiroga C."/>
        </authorList>
    </citation>
    <scope>NUCLEOTIDE SEQUENCE [LARGE SCALE GENOMIC DNA]</scope>
    <source>
        <strain evidence="3 4">Ag06-30</strain>
    </source>
</reference>
<dbReference type="InterPro" id="IPR028976">
    <property type="entry name" value="CheC-like_sf"/>
</dbReference>
<dbReference type="Pfam" id="PF11813">
    <property type="entry name" value="DUF3334"/>
    <property type="match status" value="1"/>
</dbReference>
<protein>
    <recommendedName>
        <fullName evidence="5">Chemotaxis protein CheX</fullName>
    </recommendedName>
</protein>
<dbReference type="Proteomes" id="UP000055702">
    <property type="component" value="Unassembled WGS sequence"/>
</dbReference>
<organism evidence="3">
    <name type="scientific">Shewanella frigidimarina</name>
    <dbReference type="NCBI Taxonomy" id="56812"/>
    <lineage>
        <taxon>Bacteria</taxon>
        <taxon>Pseudomonadati</taxon>
        <taxon>Pseudomonadota</taxon>
        <taxon>Gammaproteobacteria</taxon>
        <taxon>Alteromonadales</taxon>
        <taxon>Shewanellaceae</taxon>
        <taxon>Shewanella</taxon>
    </lineage>
</organism>
<keyword evidence="2" id="KW-0812">Transmembrane</keyword>
<feature type="transmembrane region" description="Helical" evidence="2">
    <location>
        <begin position="55"/>
        <end position="77"/>
    </location>
</feature>
<proteinExistence type="predicted"/>
<dbReference type="AlphaFoldDB" id="A0A106C1A9"/>
<comment type="caution">
    <text evidence="3">The sequence shown here is derived from an EMBL/GenBank/DDBJ whole genome shotgun (WGS) entry which is preliminary data.</text>
</comment>
<accession>A0A106C1A9</accession>
<keyword evidence="2" id="KW-1133">Transmembrane helix</keyword>
<evidence type="ECO:0000256" key="1">
    <source>
        <dbReference type="ARBA" id="ARBA00022500"/>
    </source>
</evidence>
<dbReference type="EMBL" id="LRDC01000013">
    <property type="protein sequence ID" value="KVX02427.1"/>
    <property type="molecule type" value="Genomic_DNA"/>
</dbReference>
<dbReference type="RefSeq" id="WP_011637237.1">
    <property type="nucleotide sequence ID" value="NZ_JBBMQR010000002.1"/>
</dbReference>
<name>A0A106C1A9_SHEFR</name>
<dbReference type="SUPFAM" id="SSF103039">
    <property type="entry name" value="CheC-like"/>
    <property type="match status" value="1"/>
</dbReference>
<dbReference type="InterPro" id="IPR024513">
    <property type="entry name" value="DUF3334"/>
</dbReference>
<dbReference type="Gene3D" id="3.40.1550.10">
    <property type="entry name" value="CheC-like"/>
    <property type="match status" value="1"/>
</dbReference>
<dbReference type="GeneID" id="41837135"/>
<evidence type="ECO:0008006" key="5">
    <source>
        <dbReference type="Google" id="ProtNLM"/>
    </source>
</evidence>
<evidence type="ECO:0000256" key="2">
    <source>
        <dbReference type="SAM" id="Phobius"/>
    </source>
</evidence>
<evidence type="ECO:0000313" key="4">
    <source>
        <dbReference type="Proteomes" id="UP000055702"/>
    </source>
</evidence>
<keyword evidence="1" id="KW-0145">Chemotaxis</keyword>
<dbReference type="GO" id="GO:0006935">
    <property type="term" value="P:chemotaxis"/>
    <property type="evidence" value="ECO:0007669"/>
    <property type="project" value="UniProtKB-KW"/>
</dbReference>